<keyword evidence="3" id="KW-1185">Reference proteome</keyword>
<reference evidence="2 3" key="1">
    <citation type="submission" date="2024-06" db="EMBL/GenBank/DDBJ databases">
        <authorList>
            <person name="Kraege A."/>
            <person name="Thomma B."/>
        </authorList>
    </citation>
    <scope>NUCLEOTIDE SEQUENCE [LARGE SCALE GENOMIC DNA]</scope>
</reference>
<comment type="caution">
    <text evidence="2">The sequence shown here is derived from an EMBL/GenBank/DDBJ whole genome shotgun (WGS) entry which is preliminary data.</text>
</comment>
<evidence type="ECO:0000313" key="3">
    <source>
        <dbReference type="Proteomes" id="UP001497392"/>
    </source>
</evidence>
<name>A0ABP1FN92_9CHLO</name>
<sequence>MRMRKRTITAEVEYEVDSVSGVCSGSSTSVSETVSVEEEYVSSGRCSPGLPGCGSHSWEREKTLLYFAAGFLLLGHWQRLLWALSNLSLSQLSTIAAAACAFAAVWTYVSAHIKGWTMRAQETWYQLACLVKSVLAAILKLPEANANIKMVVAELQEVDYTLKNIHAKVKFLPGQVSEETCLRRYTKELSAIREAEMQQAHQQ</sequence>
<accession>A0ABP1FN92</accession>
<organism evidence="2 3">
    <name type="scientific">Coccomyxa viridis</name>
    <dbReference type="NCBI Taxonomy" id="1274662"/>
    <lineage>
        <taxon>Eukaryota</taxon>
        <taxon>Viridiplantae</taxon>
        <taxon>Chlorophyta</taxon>
        <taxon>core chlorophytes</taxon>
        <taxon>Trebouxiophyceae</taxon>
        <taxon>Trebouxiophyceae incertae sedis</taxon>
        <taxon>Coccomyxaceae</taxon>
        <taxon>Coccomyxa</taxon>
    </lineage>
</organism>
<feature type="transmembrane region" description="Helical" evidence="1">
    <location>
        <begin position="88"/>
        <end position="109"/>
    </location>
</feature>
<feature type="transmembrane region" description="Helical" evidence="1">
    <location>
        <begin position="64"/>
        <end position="82"/>
    </location>
</feature>
<keyword evidence="1" id="KW-0472">Membrane</keyword>
<dbReference type="Proteomes" id="UP001497392">
    <property type="component" value="Unassembled WGS sequence"/>
</dbReference>
<gene>
    <name evidence="2" type="primary">g1425</name>
    <name evidence="2" type="ORF">VP750_LOCUS1227</name>
</gene>
<dbReference type="EMBL" id="CAXHTA020000002">
    <property type="protein sequence ID" value="CAL5219568.1"/>
    <property type="molecule type" value="Genomic_DNA"/>
</dbReference>
<protein>
    <submittedName>
        <fullName evidence="2">G1425 protein</fullName>
    </submittedName>
</protein>
<keyword evidence="1" id="KW-1133">Transmembrane helix</keyword>
<keyword evidence="1" id="KW-0812">Transmembrane</keyword>
<evidence type="ECO:0000256" key="1">
    <source>
        <dbReference type="SAM" id="Phobius"/>
    </source>
</evidence>
<proteinExistence type="predicted"/>
<evidence type="ECO:0000313" key="2">
    <source>
        <dbReference type="EMBL" id="CAL5219568.1"/>
    </source>
</evidence>